<feature type="region of interest" description="Disordered" evidence="6">
    <location>
        <begin position="469"/>
        <end position="503"/>
    </location>
</feature>
<dbReference type="GO" id="GO:0016020">
    <property type="term" value="C:membrane"/>
    <property type="evidence" value="ECO:0007669"/>
    <property type="project" value="UniProtKB-SubCell"/>
</dbReference>
<feature type="region of interest" description="Disordered" evidence="6">
    <location>
        <begin position="30"/>
        <end position="83"/>
    </location>
</feature>
<feature type="transmembrane region" description="Helical" evidence="7">
    <location>
        <begin position="216"/>
        <end position="234"/>
    </location>
</feature>
<feature type="compositionally biased region" description="Polar residues" evidence="6">
    <location>
        <begin position="742"/>
        <end position="755"/>
    </location>
</feature>
<dbReference type="InterPro" id="IPR025256">
    <property type="entry name" value="TM7S3/TM198-like_dom"/>
</dbReference>
<evidence type="ECO:0000256" key="4">
    <source>
        <dbReference type="ARBA" id="ARBA00023136"/>
    </source>
</evidence>
<evidence type="ECO:0000256" key="1">
    <source>
        <dbReference type="ARBA" id="ARBA00004141"/>
    </source>
</evidence>
<dbReference type="PANTHER" id="PTHR39469">
    <property type="entry name" value="CHROMOSOME 1, WHOLE GENOME SHOTGUN SEQUENCE"/>
    <property type="match status" value="1"/>
</dbReference>
<feature type="region of interest" description="Disordered" evidence="6">
    <location>
        <begin position="562"/>
        <end position="764"/>
    </location>
</feature>
<sequence length="1159" mass="125250">MLKSIRPWALLCLLLLLQLAAARDFRALRRDDSPVSSPTASFSSPKPGSQPSVTKESVGNSKQTDAPRGPTTTKAPDGTTVAKPPIHTTATVAAENPVNSSTLFNGWGVAGILLMLTGLVYTLVGINNRWINCFFSTAYIASLGIAVLIVYIMSLPVSEAVQGAYVVAVALSGCALGAASLIFKELTEGLGCALGGFCLSMWLLCLAPGGLLHGTLGRAVFISSFSVVGFGFYFSRYTRNWAMIILLPFGGSTAIVLGIDCYSRAGLKEFWAYIWNLNENLFPLGSNTYPVTRGIRVEISAIAVICLVGIISQVKLWKIVRAKREKKALDLAVHQRYLEQQEEDVGRSIEEQTARERVEWEKVYGGRTLNNSNGTVSHYSDATNSGDSGKRLRGGRSESVYTDSKVDGIEMADLSDSSVVRAGLISAEVAEEGKVMVRVAVDEVVETPDSSDGEEANEKTDAVSGLDAALAGDDKTGPQTDMAKGKQTSEFRRSSRRRNVAPAPEVVPLPFKVPTEDDLKSVGDRSSVATFADDEAIAPAIHPRDSLVKRVSQNSVSLLRNLPPQRLKGAPSERQLESGESSEELVELAAIPNEDDGSSLAATVDYESMTDGDDHDTHGSTASVGNRKSIEITAELGQAEKAPVPEHMNLGTAAENNAAETEGDASKEVAEHIVQVGPHDDPGQTNSESSKTRNNFEMDKGESEVKIDDSTVDEATSASREQEPTAAVSSAAGGRLPESTEKSGSISSATSNLASLTKDRLPTPLSKVALSYRTNEWAKHLSHAETPEPDAIYIEPYVSEKEANEVPRYVDVEDLQRTIADGTPPPAAKRSDSKIPQASSVQSNSKFDKKQRNFPSVIISAAVLPDAVSPDGSPGSPPLDAPSLQRASVALRRTSSGFAPIVEEQDSPPANAPTHEDISHQDGVPLNPAPNNSFRPIIPRIVSFSNQQTLLGQRESVLWSRSQGNLVQHISEIPIQTPGSVCDADSLHNYPVHNRALSPDPDDLPLSRRREMMRQSSMANLPPSNYRLNRLSSGVEVSGNTQFNSHQPKRISSISAIAQEAKLAHFRQSVAHDLRSMTPGVPNIGRETPFASTSTLIDDIDAQRTALIEKKEAELQRKEMQRREKEWHDRMFDSRMRSGDLLEAHREVLRKMQSSAKDA</sequence>
<feature type="region of interest" description="Disordered" evidence="6">
    <location>
        <begin position="899"/>
        <end position="932"/>
    </location>
</feature>
<evidence type="ECO:0000256" key="2">
    <source>
        <dbReference type="ARBA" id="ARBA00022692"/>
    </source>
</evidence>
<keyword evidence="5" id="KW-0175">Coiled coil</keyword>
<keyword evidence="4 7" id="KW-0472">Membrane</keyword>
<feature type="transmembrane region" description="Helical" evidence="7">
    <location>
        <begin position="190"/>
        <end position="210"/>
    </location>
</feature>
<feature type="compositionally biased region" description="Polar residues" evidence="6">
    <location>
        <begin position="49"/>
        <end position="74"/>
    </location>
</feature>
<comment type="subcellular location">
    <subcellularLocation>
        <location evidence="1">Membrane</location>
        <topology evidence="1">Multi-pass membrane protein</topology>
    </subcellularLocation>
</comment>
<dbReference type="Proteomes" id="UP000827724">
    <property type="component" value="Unassembled WGS sequence"/>
</dbReference>
<name>A0A9P8TWK9_9HYPO</name>
<keyword evidence="2 7" id="KW-0812">Transmembrane</keyword>
<feature type="domain" description="TM7S3/TM198-like" evidence="9">
    <location>
        <begin position="111"/>
        <end position="314"/>
    </location>
</feature>
<dbReference type="OrthoDB" id="102260at2759"/>
<comment type="caution">
    <text evidence="10">The sequence shown here is derived from an EMBL/GenBank/DDBJ whole genome shotgun (WGS) entry which is preliminary data.</text>
</comment>
<keyword evidence="8" id="KW-0732">Signal</keyword>
<evidence type="ECO:0000313" key="11">
    <source>
        <dbReference type="Proteomes" id="UP000827724"/>
    </source>
</evidence>
<evidence type="ECO:0000256" key="3">
    <source>
        <dbReference type="ARBA" id="ARBA00022989"/>
    </source>
</evidence>
<feature type="compositionally biased region" description="Polar residues" evidence="6">
    <location>
        <begin position="374"/>
        <end position="387"/>
    </location>
</feature>
<feature type="chain" id="PRO_5040321986" evidence="8">
    <location>
        <begin position="23"/>
        <end position="1159"/>
    </location>
</feature>
<accession>A0A9P8TWK9</accession>
<feature type="coiled-coil region" evidence="5">
    <location>
        <begin position="1103"/>
        <end position="1130"/>
    </location>
</feature>
<feature type="compositionally biased region" description="Polar residues" evidence="6">
    <location>
        <begin position="834"/>
        <end position="845"/>
    </location>
</feature>
<evidence type="ECO:0000256" key="5">
    <source>
        <dbReference type="SAM" id="Coils"/>
    </source>
</evidence>
<dbReference type="EMBL" id="JAIWOZ010000001">
    <property type="protein sequence ID" value="KAH6610686.1"/>
    <property type="molecule type" value="Genomic_DNA"/>
</dbReference>
<feature type="signal peptide" evidence="8">
    <location>
        <begin position="1"/>
        <end position="22"/>
    </location>
</feature>
<feature type="region of interest" description="Disordered" evidence="6">
    <location>
        <begin position="374"/>
        <end position="400"/>
    </location>
</feature>
<evidence type="ECO:0000256" key="6">
    <source>
        <dbReference type="SAM" id="MobiDB-lite"/>
    </source>
</evidence>
<gene>
    <name evidence="10" type="ORF">Trco_000706</name>
</gene>
<keyword evidence="3 7" id="KW-1133">Transmembrane helix</keyword>
<protein>
    <submittedName>
        <fullName evidence="10">Sulfite exporter family</fullName>
    </submittedName>
</protein>
<evidence type="ECO:0000256" key="8">
    <source>
        <dbReference type="SAM" id="SignalP"/>
    </source>
</evidence>
<feature type="transmembrane region" description="Helical" evidence="7">
    <location>
        <begin position="104"/>
        <end position="124"/>
    </location>
</feature>
<feature type="transmembrane region" description="Helical" evidence="7">
    <location>
        <begin position="164"/>
        <end position="183"/>
    </location>
</feature>
<evidence type="ECO:0000313" key="10">
    <source>
        <dbReference type="EMBL" id="KAH6610686.1"/>
    </source>
</evidence>
<dbReference type="Pfam" id="PF13886">
    <property type="entry name" value="TM7S3_TM198"/>
    <property type="match status" value="1"/>
</dbReference>
<feature type="compositionally biased region" description="Basic and acidic residues" evidence="6">
    <location>
        <begin position="690"/>
        <end position="709"/>
    </location>
</feature>
<feature type="region of interest" description="Disordered" evidence="6">
    <location>
        <begin position="814"/>
        <end position="849"/>
    </location>
</feature>
<proteinExistence type="predicted"/>
<feature type="compositionally biased region" description="Basic and acidic residues" evidence="6">
    <location>
        <begin position="483"/>
        <end position="493"/>
    </location>
</feature>
<organism evidence="10 11">
    <name type="scientific">Trichoderma cornu-damae</name>
    <dbReference type="NCBI Taxonomy" id="654480"/>
    <lineage>
        <taxon>Eukaryota</taxon>
        <taxon>Fungi</taxon>
        <taxon>Dikarya</taxon>
        <taxon>Ascomycota</taxon>
        <taxon>Pezizomycotina</taxon>
        <taxon>Sordariomycetes</taxon>
        <taxon>Hypocreomycetidae</taxon>
        <taxon>Hypocreales</taxon>
        <taxon>Hypocreaceae</taxon>
        <taxon>Trichoderma</taxon>
    </lineage>
</organism>
<keyword evidence="11" id="KW-1185">Reference proteome</keyword>
<evidence type="ECO:0000256" key="7">
    <source>
        <dbReference type="SAM" id="Phobius"/>
    </source>
</evidence>
<dbReference type="PANTHER" id="PTHR39469:SF1">
    <property type="entry name" value="DUF4203 DOMAIN-CONTAINING PROTEIN"/>
    <property type="match status" value="1"/>
</dbReference>
<dbReference type="AlphaFoldDB" id="A0A9P8TWK9"/>
<feature type="transmembrane region" description="Helical" evidence="7">
    <location>
        <begin position="131"/>
        <end position="152"/>
    </location>
</feature>
<reference evidence="10" key="1">
    <citation type="submission" date="2021-08" db="EMBL/GenBank/DDBJ databases">
        <title>Chromosome-Level Trichoderma cornu-damae using Hi-C Data.</title>
        <authorList>
            <person name="Kim C.S."/>
        </authorList>
    </citation>
    <scope>NUCLEOTIDE SEQUENCE</scope>
    <source>
        <strain evidence="10">KA19-0412C</strain>
    </source>
</reference>
<feature type="transmembrane region" description="Helical" evidence="7">
    <location>
        <begin position="241"/>
        <end position="259"/>
    </location>
</feature>
<evidence type="ECO:0000259" key="9">
    <source>
        <dbReference type="Pfam" id="PF13886"/>
    </source>
</evidence>
<feature type="compositionally biased region" description="Low complexity" evidence="6">
    <location>
        <begin position="34"/>
        <end position="47"/>
    </location>
</feature>